<dbReference type="PANTHER" id="PTHR30055:SF234">
    <property type="entry name" value="HTH-TYPE TRANSCRIPTIONAL REGULATOR BETI"/>
    <property type="match status" value="1"/>
</dbReference>
<gene>
    <name evidence="7" type="ORF">ACFOEX_07475</name>
</gene>
<organism evidence="7 8">
    <name type="scientific">Camelimonas abortus</name>
    <dbReference type="NCBI Taxonomy" id="1017184"/>
    <lineage>
        <taxon>Bacteria</taxon>
        <taxon>Pseudomonadati</taxon>
        <taxon>Pseudomonadota</taxon>
        <taxon>Alphaproteobacteria</taxon>
        <taxon>Hyphomicrobiales</taxon>
        <taxon>Chelatococcaceae</taxon>
        <taxon>Camelimonas</taxon>
    </lineage>
</organism>
<keyword evidence="2 4" id="KW-0238">DNA-binding</keyword>
<dbReference type="Pfam" id="PF00440">
    <property type="entry name" value="TetR_N"/>
    <property type="match status" value="1"/>
</dbReference>
<evidence type="ECO:0000256" key="4">
    <source>
        <dbReference type="PROSITE-ProRule" id="PRU00335"/>
    </source>
</evidence>
<dbReference type="SUPFAM" id="SSF46689">
    <property type="entry name" value="Homeodomain-like"/>
    <property type="match status" value="1"/>
</dbReference>
<evidence type="ECO:0000256" key="2">
    <source>
        <dbReference type="ARBA" id="ARBA00023125"/>
    </source>
</evidence>
<evidence type="ECO:0000256" key="5">
    <source>
        <dbReference type="SAM" id="MobiDB-lite"/>
    </source>
</evidence>
<dbReference type="InterPro" id="IPR001647">
    <property type="entry name" value="HTH_TetR"/>
</dbReference>
<dbReference type="PANTHER" id="PTHR30055">
    <property type="entry name" value="HTH-TYPE TRANSCRIPTIONAL REGULATOR RUTR"/>
    <property type="match status" value="1"/>
</dbReference>
<evidence type="ECO:0000256" key="1">
    <source>
        <dbReference type="ARBA" id="ARBA00023015"/>
    </source>
</evidence>
<evidence type="ECO:0000313" key="7">
    <source>
        <dbReference type="EMBL" id="MFC3266190.1"/>
    </source>
</evidence>
<comment type="caution">
    <text evidence="7">The sequence shown here is derived from an EMBL/GenBank/DDBJ whole genome shotgun (WGS) entry which is preliminary data.</text>
</comment>
<dbReference type="Gene3D" id="1.10.357.10">
    <property type="entry name" value="Tetracycline Repressor, domain 2"/>
    <property type="match status" value="1"/>
</dbReference>
<dbReference type="Proteomes" id="UP001595536">
    <property type="component" value="Unassembled WGS sequence"/>
</dbReference>
<keyword evidence="8" id="KW-1185">Reference proteome</keyword>
<protein>
    <submittedName>
        <fullName evidence="7">TetR/AcrR family transcriptional regulator</fullName>
    </submittedName>
</protein>
<dbReference type="InterPro" id="IPR050109">
    <property type="entry name" value="HTH-type_TetR-like_transc_reg"/>
</dbReference>
<sequence>MTSERIRRASRKLFARRGVDGVSVRQVVAEAGARNNGSIHYYFGSKDALVRELVMEGAHAIDDYRRKALDELEQRGASVDVRAIVAILVESMINEADERLDGYARFLAGVRLNRRHLANNPLEGRWSAGTRRCYAHLERMLPAFAPAVLLLRFNAALHYITAALAERESVLDSAAGADPQPGSAAAWWGSREAIDDVIDTATALLTAPARIPAGSPPADWSAARPRQPGDSGH</sequence>
<proteinExistence type="predicted"/>
<feature type="DNA-binding region" description="H-T-H motif" evidence="4">
    <location>
        <begin position="24"/>
        <end position="43"/>
    </location>
</feature>
<evidence type="ECO:0000256" key="3">
    <source>
        <dbReference type="ARBA" id="ARBA00023163"/>
    </source>
</evidence>
<dbReference type="RefSeq" id="WP_376830780.1">
    <property type="nucleotide sequence ID" value="NZ_JBHLWR010000006.1"/>
</dbReference>
<name>A0ABV7LE22_9HYPH</name>
<dbReference type="EMBL" id="JBHRUV010000031">
    <property type="protein sequence ID" value="MFC3266190.1"/>
    <property type="molecule type" value="Genomic_DNA"/>
</dbReference>
<feature type="domain" description="HTH tetR-type" evidence="6">
    <location>
        <begin position="1"/>
        <end position="61"/>
    </location>
</feature>
<dbReference type="PROSITE" id="PS50977">
    <property type="entry name" value="HTH_TETR_2"/>
    <property type="match status" value="1"/>
</dbReference>
<evidence type="ECO:0000313" key="8">
    <source>
        <dbReference type="Proteomes" id="UP001595536"/>
    </source>
</evidence>
<keyword evidence="1" id="KW-0805">Transcription regulation</keyword>
<feature type="region of interest" description="Disordered" evidence="5">
    <location>
        <begin position="210"/>
        <end position="233"/>
    </location>
</feature>
<reference evidence="8" key="1">
    <citation type="journal article" date="2019" name="Int. J. Syst. Evol. Microbiol.">
        <title>The Global Catalogue of Microorganisms (GCM) 10K type strain sequencing project: providing services to taxonomists for standard genome sequencing and annotation.</title>
        <authorList>
            <consortium name="The Broad Institute Genomics Platform"/>
            <consortium name="The Broad Institute Genome Sequencing Center for Infectious Disease"/>
            <person name="Wu L."/>
            <person name="Ma J."/>
        </authorList>
    </citation>
    <scope>NUCLEOTIDE SEQUENCE [LARGE SCALE GENOMIC DNA]</scope>
    <source>
        <strain evidence="8">CCM 7941</strain>
    </source>
</reference>
<evidence type="ECO:0000259" key="6">
    <source>
        <dbReference type="PROSITE" id="PS50977"/>
    </source>
</evidence>
<keyword evidence="3" id="KW-0804">Transcription</keyword>
<dbReference type="InterPro" id="IPR009057">
    <property type="entry name" value="Homeodomain-like_sf"/>
</dbReference>
<accession>A0ABV7LE22</accession>